<evidence type="ECO:0000259" key="2">
    <source>
        <dbReference type="Pfam" id="PF22124"/>
    </source>
</evidence>
<sequence length="768" mass="86380">MKDCKNYCLALFGIIATAACSLKEQQEPVPYYMARSFPDLALTWDEGIPLGNAMLGALVWQKDGKLRLSLDRADLWDLRSMENLNFEKYDFDWVVNRWNSNEYGEVQRQFDLPYDTLAGPSKIPGAALEFDIAALGEVEKVKLDLKKAICTVKWKSGVILRTFVHATEPVGWYQFENLKTPISPTIVPPPYVGGSDAGVDNPVTGQDLRRLGYPAGALSRGDNNMTYEQEGWDGFRFEVNTRWTETANQLQGSWSISSAKNGREDNAKATQVTTTALEKGMENYQNSHLNWWEDFWSQSAILLPDSLLQNQYYMEMYKLGAAARQGAPPISLQSVWTADNGKLPPWKGDFHHDLNTQLSYWPTYTGNHLALEQGFIDWLNQHKPTFKKYTSAYFETEGLNVPGVTTLEGDPMGGWIQYAFGPTVSAWLGHHFYLHWRYSMDREFLENEAYPWIREVAIFLDEISIMDANGNRKLPLSSSPEIHNNEARAWFDQMSNYDLALVRWTFTAAAELAKELDLTKEAEEWANTLNEWPEYAIDETGLMVAPGEPLRESHRHFSQIMAIHPLGLIDIRDGDADKEIIENTISHLDELGSSGWTGYSFAWLGNLKARAGDGEGAAKALQDFASSFVLPNSFHVNGDQSGTGKSNFTYRPFTLEGNFAFAAGIQEMLIQSHTGLVRLFPAIPADWQDISFSSLRTQGAFLVSATWVNGNVDRVEITAEKGGTLRMENPFEKAAFTAGKAYQLDGSIIQIQLNEAEQVTLTRQNEAD</sequence>
<dbReference type="PANTHER" id="PTHR31084">
    <property type="entry name" value="ALPHA-L-FUCOSIDASE 2"/>
    <property type="match status" value="1"/>
</dbReference>
<dbReference type="AlphaFoldDB" id="A0A1M7N4H1"/>
<reference evidence="3 4" key="1">
    <citation type="submission" date="2016-11" db="EMBL/GenBank/DDBJ databases">
        <authorList>
            <person name="Jaros S."/>
            <person name="Januszkiewicz K."/>
            <person name="Wedrychowicz H."/>
        </authorList>
    </citation>
    <scope>NUCLEOTIDE SEQUENCE [LARGE SCALE GENOMIC DNA]</scope>
    <source>
        <strain evidence="3 4">CGMCC 1.6102</strain>
    </source>
</reference>
<dbReference type="Gene3D" id="1.50.10.10">
    <property type="match status" value="1"/>
</dbReference>
<evidence type="ECO:0000259" key="1">
    <source>
        <dbReference type="Pfam" id="PF21307"/>
    </source>
</evidence>
<feature type="domain" description="Alpha fucosidase A-like C-terminal" evidence="1">
    <location>
        <begin position="671"/>
        <end position="735"/>
    </location>
</feature>
<dbReference type="InterPro" id="IPR054363">
    <property type="entry name" value="GH95_cat"/>
</dbReference>
<dbReference type="InterPro" id="IPR012341">
    <property type="entry name" value="6hp_glycosidase-like_sf"/>
</dbReference>
<dbReference type="EMBL" id="FRCY01000005">
    <property type="protein sequence ID" value="SHM98362.1"/>
    <property type="molecule type" value="Genomic_DNA"/>
</dbReference>
<dbReference type="GO" id="GO:0005975">
    <property type="term" value="P:carbohydrate metabolic process"/>
    <property type="evidence" value="ECO:0007669"/>
    <property type="project" value="InterPro"/>
</dbReference>
<keyword evidence="4" id="KW-1185">Reference proteome</keyword>
<feature type="domain" description="Glycosyl hydrolase family 95 catalytic" evidence="2">
    <location>
        <begin position="310"/>
        <end position="669"/>
    </location>
</feature>
<dbReference type="SUPFAM" id="SSF48208">
    <property type="entry name" value="Six-hairpin glycosidases"/>
    <property type="match status" value="1"/>
</dbReference>
<dbReference type="GO" id="GO:0004560">
    <property type="term" value="F:alpha-L-fucosidase activity"/>
    <property type="evidence" value="ECO:0007669"/>
    <property type="project" value="TreeGrafter"/>
</dbReference>
<dbReference type="STRING" id="388280.SAMN04488057_10551"/>
<protein>
    <recommendedName>
        <fullName evidence="5">Alpha-L-fucosidase 2</fullName>
    </recommendedName>
</protein>
<evidence type="ECO:0000313" key="3">
    <source>
        <dbReference type="EMBL" id="SHM98362.1"/>
    </source>
</evidence>
<evidence type="ECO:0008006" key="5">
    <source>
        <dbReference type="Google" id="ProtNLM"/>
    </source>
</evidence>
<dbReference type="Pfam" id="PF21307">
    <property type="entry name" value="Glyco_hydro_95_C"/>
    <property type="match status" value="1"/>
</dbReference>
<dbReference type="InterPro" id="IPR049053">
    <property type="entry name" value="AFCA-like_C"/>
</dbReference>
<dbReference type="InterPro" id="IPR008928">
    <property type="entry name" value="6-hairpin_glycosidase_sf"/>
</dbReference>
<proteinExistence type="predicted"/>
<evidence type="ECO:0000313" key="4">
    <source>
        <dbReference type="Proteomes" id="UP000184513"/>
    </source>
</evidence>
<name>A0A1M7N4H1_9BACT</name>
<dbReference type="PROSITE" id="PS51257">
    <property type="entry name" value="PROKAR_LIPOPROTEIN"/>
    <property type="match status" value="1"/>
</dbReference>
<accession>A0A1M7N4H1</accession>
<dbReference type="Proteomes" id="UP000184513">
    <property type="component" value="Unassembled WGS sequence"/>
</dbReference>
<gene>
    <name evidence="3" type="ORF">SAMN04488057_10551</name>
</gene>
<dbReference type="Pfam" id="PF22124">
    <property type="entry name" value="Glyco_hydro_95_cat"/>
    <property type="match status" value="1"/>
</dbReference>
<dbReference type="PANTHER" id="PTHR31084:SF0">
    <property type="entry name" value="ALPHA-L-FUCOSIDASE 2"/>
    <property type="match status" value="1"/>
</dbReference>
<organism evidence="3 4">
    <name type="scientific">Cyclobacterium lianum</name>
    <dbReference type="NCBI Taxonomy" id="388280"/>
    <lineage>
        <taxon>Bacteria</taxon>
        <taxon>Pseudomonadati</taxon>
        <taxon>Bacteroidota</taxon>
        <taxon>Cytophagia</taxon>
        <taxon>Cytophagales</taxon>
        <taxon>Cyclobacteriaceae</taxon>
        <taxon>Cyclobacterium</taxon>
    </lineage>
</organism>